<keyword evidence="3" id="KW-0645">Protease</keyword>
<evidence type="ECO:0000259" key="11">
    <source>
        <dbReference type="Pfam" id="PF19425"/>
    </source>
</evidence>
<keyword evidence="6" id="KW-0862">Zinc</keyword>
<gene>
    <name evidence="12" type="ORF">MNBD_GAMMA19-257</name>
</gene>
<keyword evidence="4" id="KW-0479">Metal-binding</keyword>
<dbReference type="GO" id="GO:0006508">
    <property type="term" value="P:proteolysis"/>
    <property type="evidence" value="ECO:0007669"/>
    <property type="project" value="UniProtKB-KW"/>
</dbReference>
<keyword evidence="9" id="KW-1133">Transmembrane helix</keyword>
<feature type="domain" description="M23ase beta-sheet core" evidence="10">
    <location>
        <begin position="336"/>
        <end position="432"/>
    </location>
</feature>
<dbReference type="GO" id="GO:0030313">
    <property type="term" value="C:cell envelope"/>
    <property type="evidence" value="ECO:0007669"/>
    <property type="project" value="UniProtKB-SubCell"/>
</dbReference>
<evidence type="ECO:0000256" key="1">
    <source>
        <dbReference type="ARBA" id="ARBA00001947"/>
    </source>
</evidence>
<feature type="domain" description="Csd3-like second N-terminal" evidence="11">
    <location>
        <begin position="205"/>
        <end position="323"/>
    </location>
</feature>
<dbReference type="InterPro" id="IPR050570">
    <property type="entry name" value="Cell_wall_metabolism_enzyme"/>
</dbReference>
<keyword evidence="7" id="KW-0482">Metalloprotease</keyword>
<comment type="cofactor">
    <cofactor evidence="1">
        <name>Zn(2+)</name>
        <dbReference type="ChEBI" id="CHEBI:29105"/>
    </cofactor>
</comment>
<dbReference type="InterPro" id="IPR045834">
    <property type="entry name" value="Csd3_N2"/>
</dbReference>
<dbReference type="PANTHER" id="PTHR21666:SF288">
    <property type="entry name" value="CELL DIVISION PROTEIN YTFB"/>
    <property type="match status" value="1"/>
</dbReference>
<dbReference type="AlphaFoldDB" id="A0A3B1A7L1"/>
<organism evidence="12">
    <name type="scientific">hydrothermal vent metagenome</name>
    <dbReference type="NCBI Taxonomy" id="652676"/>
    <lineage>
        <taxon>unclassified sequences</taxon>
        <taxon>metagenomes</taxon>
        <taxon>ecological metagenomes</taxon>
    </lineage>
</organism>
<accession>A0A3B1A7L1</accession>
<evidence type="ECO:0000256" key="4">
    <source>
        <dbReference type="ARBA" id="ARBA00022723"/>
    </source>
</evidence>
<keyword evidence="9" id="KW-0812">Transmembrane</keyword>
<evidence type="ECO:0000256" key="3">
    <source>
        <dbReference type="ARBA" id="ARBA00022670"/>
    </source>
</evidence>
<keyword evidence="9" id="KW-0472">Membrane</keyword>
<comment type="subcellular location">
    <subcellularLocation>
        <location evidence="2">Cell envelope</location>
    </subcellularLocation>
</comment>
<evidence type="ECO:0000256" key="8">
    <source>
        <dbReference type="SAM" id="MobiDB-lite"/>
    </source>
</evidence>
<sequence>MQRDYKPVDDQPGNSVPRQNLGNNLINRKAHWIGLGTSLTIIISIFVLMADSTRETQANARTPLELEEEKATLPATASAQTRITLPLLIPDGKAATETAPLPTAPVQPDIDWKTATVKSGDNLALIFSRQGLSPQELDQVMRSDKSTAALKRLMPGQQFEFGIDNGKLQQLVYKIDDLNTLKVNRDTDGNFSVTTDTRQMEARVTNATGVIDSSLFLAGQAVGLSDNLIMELAGIFGWDIDFVLDIRSGDHFTLVYEELFLDGQKKRDGNILAAEFVNRGKSYRALRYTDTSNQSDYYSPDGRSMRKAFIRTPVDFTRISSRFGKRYHPTLKKKKNHHGVDYAAPRGTPIKAAGDGKLIHVGSKGGYGKTVIIQHGGKYSTLYAHMSRIKPGMRRGKRVRQGQTIGYVGTTGRSTGPHLHYEFRVNGVHRNPLTVKLPDAAPIKKKYK</sequence>
<dbReference type="PANTHER" id="PTHR21666">
    <property type="entry name" value="PEPTIDASE-RELATED"/>
    <property type="match status" value="1"/>
</dbReference>
<feature type="transmembrane region" description="Helical" evidence="9">
    <location>
        <begin position="30"/>
        <end position="50"/>
    </location>
</feature>
<dbReference type="GO" id="GO:0042834">
    <property type="term" value="F:peptidoglycan binding"/>
    <property type="evidence" value="ECO:0007669"/>
    <property type="project" value="InterPro"/>
</dbReference>
<dbReference type="InterPro" id="IPR016047">
    <property type="entry name" value="M23ase_b-sheet_dom"/>
</dbReference>
<feature type="region of interest" description="Disordered" evidence="8">
    <location>
        <begin position="1"/>
        <end position="20"/>
    </location>
</feature>
<evidence type="ECO:0000259" key="10">
    <source>
        <dbReference type="Pfam" id="PF01551"/>
    </source>
</evidence>
<dbReference type="Pfam" id="PF01551">
    <property type="entry name" value="Peptidase_M23"/>
    <property type="match status" value="1"/>
</dbReference>
<dbReference type="FunFam" id="2.70.70.10:FF:000002">
    <property type="entry name" value="Murein DD-endopeptidase MepM"/>
    <property type="match status" value="1"/>
</dbReference>
<evidence type="ECO:0000256" key="2">
    <source>
        <dbReference type="ARBA" id="ARBA00004196"/>
    </source>
</evidence>
<proteinExistence type="predicted"/>
<dbReference type="Gene3D" id="3.10.450.350">
    <property type="match status" value="2"/>
</dbReference>
<dbReference type="GO" id="GO:0004222">
    <property type="term" value="F:metalloendopeptidase activity"/>
    <property type="evidence" value="ECO:0007669"/>
    <property type="project" value="TreeGrafter"/>
</dbReference>
<keyword evidence="5" id="KW-0378">Hydrolase</keyword>
<evidence type="ECO:0000256" key="6">
    <source>
        <dbReference type="ARBA" id="ARBA00022833"/>
    </source>
</evidence>
<reference evidence="12" key="1">
    <citation type="submission" date="2018-06" db="EMBL/GenBank/DDBJ databases">
        <authorList>
            <person name="Zhirakovskaya E."/>
        </authorList>
    </citation>
    <scope>NUCLEOTIDE SEQUENCE</scope>
</reference>
<feature type="non-terminal residue" evidence="12">
    <location>
        <position position="448"/>
    </location>
</feature>
<protein>
    <submittedName>
        <fullName evidence="12">Peptidase, M23/M37 family</fullName>
    </submittedName>
</protein>
<evidence type="ECO:0000256" key="5">
    <source>
        <dbReference type="ARBA" id="ARBA00022801"/>
    </source>
</evidence>
<dbReference type="EMBL" id="UOFV01000117">
    <property type="protein sequence ID" value="VAW97540.1"/>
    <property type="molecule type" value="Genomic_DNA"/>
</dbReference>
<evidence type="ECO:0000256" key="7">
    <source>
        <dbReference type="ARBA" id="ARBA00023049"/>
    </source>
</evidence>
<dbReference type="CDD" id="cd12797">
    <property type="entry name" value="M23_peptidase"/>
    <property type="match status" value="1"/>
</dbReference>
<dbReference type="Pfam" id="PF19425">
    <property type="entry name" value="Csd3_N2"/>
    <property type="match status" value="1"/>
</dbReference>
<evidence type="ECO:0000256" key="9">
    <source>
        <dbReference type="SAM" id="Phobius"/>
    </source>
</evidence>
<dbReference type="Gene3D" id="2.70.70.10">
    <property type="entry name" value="Glucose Permease (Domain IIA)"/>
    <property type="match status" value="1"/>
</dbReference>
<dbReference type="SUPFAM" id="SSF51261">
    <property type="entry name" value="Duplicated hybrid motif"/>
    <property type="match status" value="1"/>
</dbReference>
<dbReference type="InterPro" id="IPR011055">
    <property type="entry name" value="Dup_hybrid_motif"/>
</dbReference>
<name>A0A3B1A7L1_9ZZZZ</name>
<evidence type="ECO:0000313" key="12">
    <source>
        <dbReference type="EMBL" id="VAW97540.1"/>
    </source>
</evidence>
<dbReference type="GO" id="GO:0046872">
    <property type="term" value="F:metal ion binding"/>
    <property type="evidence" value="ECO:0007669"/>
    <property type="project" value="UniProtKB-KW"/>
</dbReference>